<evidence type="ECO:0000256" key="4">
    <source>
        <dbReference type="RuleBase" id="RU003719"/>
    </source>
</evidence>
<dbReference type="GO" id="GO:0033711">
    <property type="term" value="F:4-phosphoerythronate dehydrogenase activity"/>
    <property type="evidence" value="ECO:0007669"/>
    <property type="project" value="UniProtKB-EC"/>
</dbReference>
<dbReference type="PANTHER" id="PTHR43761">
    <property type="entry name" value="D-ISOMER SPECIFIC 2-HYDROXYACID DEHYDROGENASE FAMILY PROTEIN (AFU_ORTHOLOGUE AFUA_1G13630)"/>
    <property type="match status" value="1"/>
</dbReference>
<dbReference type="InterPro" id="IPR029753">
    <property type="entry name" value="D-isomer_DH_CS"/>
</dbReference>
<evidence type="ECO:0000256" key="1">
    <source>
        <dbReference type="ARBA" id="ARBA00005854"/>
    </source>
</evidence>
<dbReference type="Pfam" id="PF00389">
    <property type="entry name" value="2-Hacid_dh"/>
    <property type="match status" value="1"/>
</dbReference>
<keyword evidence="2 4" id="KW-0560">Oxidoreductase</keyword>
<dbReference type="InterPro" id="IPR006139">
    <property type="entry name" value="D-isomer_2_OHA_DH_cat_dom"/>
</dbReference>
<evidence type="ECO:0000313" key="7">
    <source>
        <dbReference type="EMBL" id="EFG18412.1"/>
    </source>
</evidence>
<dbReference type="PROSITE" id="PS00671">
    <property type="entry name" value="D_2_HYDROXYACID_DH_3"/>
    <property type="match status" value="1"/>
</dbReference>
<dbReference type="PANTHER" id="PTHR43761:SF1">
    <property type="entry name" value="D-ISOMER SPECIFIC 2-HYDROXYACID DEHYDROGENASE CATALYTIC DOMAIN-CONTAINING PROTEIN-RELATED"/>
    <property type="match status" value="1"/>
</dbReference>
<name>D4V6R4_PHOVU</name>
<gene>
    <name evidence="7" type="primary">pdxB</name>
    <name evidence="7" type="ORF">CUU_2339</name>
</gene>
<keyword evidence="3" id="KW-0520">NAD</keyword>
<dbReference type="InterPro" id="IPR050418">
    <property type="entry name" value="D-iso_2-hydroxyacid_DH_PdxB"/>
</dbReference>
<evidence type="ECO:0000256" key="2">
    <source>
        <dbReference type="ARBA" id="ARBA00023002"/>
    </source>
</evidence>
<dbReference type="Pfam" id="PF02826">
    <property type="entry name" value="2-Hacid_dh_C"/>
    <property type="match status" value="1"/>
</dbReference>
<dbReference type="PROSITE" id="PS00670">
    <property type="entry name" value="D_2_HYDROXYACID_DH_2"/>
    <property type="match status" value="1"/>
</dbReference>
<dbReference type="GO" id="GO:0051287">
    <property type="term" value="F:NAD binding"/>
    <property type="evidence" value="ECO:0007669"/>
    <property type="project" value="InterPro"/>
</dbReference>
<dbReference type="InterPro" id="IPR006140">
    <property type="entry name" value="D-isomer_DH_NAD-bd"/>
</dbReference>
<dbReference type="SUPFAM" id="SSF51735">
    <property type="entry name" value="NAD(P)-binding Rossmann-fold domains"/>
    <property type="match status" value="1"/>
</dbReference>
<dbReference type="Gene3D" id="3.40.50.720">
    <property type="entry name" value="NAD(P)-binding Rossmann-like Domain"/>
    <property type="match status" value="2"/>
</dbReference>
<dbReference type="EC" id="1.1.1.290" evidence="7"/>
<comment type="similarity">
    <text evidence="1 4">Belongs to the D-isomer specific 2-hydroxyacid dehydrogenase family.</text>
</comment>
<accession>D4V6R4</accession>
<protein>
    <submittedName>
        <fullName evidence="7">4-phosphoerythronate dehydrogenase</fullName>
        <ecNumber evidence="7">1.1.1.290</ecNumber>
    </submittedName>
</protein>
<evidence type="ECO:0000259" key="6">
    <source>
        <dbReference type="Pfam" id="PF02826"/>
    </source>
</evidence>
<dbReference type="CDD" id="cd12162">
    <property type="entry name" value="2-Hacid_dh_4"/>
    <property type="match status" value="1"/>
</dbReference>
<evidence type="ECO:0000256" key="3">
    <source>
        <dbReference type="ARBA" id="ARBA00023027"/>
    </source>
</evidence>
<feature type="domain" description="D-isomer specific 2-hydroxyacid dehydrogenase NAD-binding" evidence="6">
    <location>
        <begin position="118"/>
        <end position="297"/>
    </location>
</feature>
<dbReference type="EMBL" id="ADKO01000047">
    <property type="protein sequence ID" value="EFG18412.1"/>
    <property type="molecule type" value="Genomic_DNA"/>
</dbReference>
<dbReference type="AlphaFoldDB" id="D4V6R4"/>
<dbReference type="Proteomes" id="UP000004563">
    <property type="component" value="Unassembled WGS sequence"/>
</dbReference>
<feature type="domain" description="D-isomer specific 2-hydroxyacid dehydrogenase catalytic" evidence="5">
    <location>
        <begin position="30"/>
        <end position="327"/>
    </location>
</feature>
<reference evidence="7 8" key="1">
    <citation type="journal article" date="2011" name="J. Bacteriol.">
        <title>Draft genome sequence of Bacteroides vulgatus PC510, a strain isolated from human feces.</title>
        <authorList>
            <person name="Cuiv P.O."/>
            <person name="Klaassens E.S."/>
            <person name="Durkin A.S."/>
            <person name="Harkins D.M."/>
            <person name="Foster L."/>
            <person name="McCorrison J."/>
            <person name="Torralba M."/>
            <person name="Nelson K.E."/>
            <person name="Morrison M."/>
        </authorList>
    </citation>
    <scope>NUCLEOTIDE SEQUENCE [LARGE SCALE GENOMIC DNA]</scope>
    <source>
        <strain evidence="7 8">PC510</strain>
    </source>
</reference>
<organism evidence="7 8">
    <name type="scientific">Phocaeicola vulgatus PC510</name>
    <dbReference type="NCBI Taxonomy" id="702446"/>
    <lineage>
        <taxon>Bacteria</taxon>
        <taxon>Pseudomonadati</taxon>
        <taxon>Bacteroidota</taxon>
        <taxon>Bacteroidia</taxon>
        <taxon>Bacteroidales</taxon>
        <taxon>Bacteroidaceae</taxon>
        <taxon>Phocaeicola</taxon>
    </lineage>
</organism>
<evidence type="ECO:0000313" key="8">
    <source>
        <dbReference type="Proteomes" id="UP000004563"/>
    </source>
</evidence>
<sequence length="329" mass="35761">MDKTWNLTFEHMKIVVLDGYGLNPGDLSWEEMRALGELTVYDRTAPAELLERSAGAEVLITNKTVITAEDMAALPALKYIGVLATGYNIVDIQAAKARGIIVTNIPAYSTASVAQMVFAHILNITQRVGHYAYANRHGRWADNPDFCYWDTDLVELDGKKLGIIGLGNTGQATARIAAAFGMQVCAYTSKPQSQLPGGIRKMELDELFRECDVVSLHCPLTPDTKELVNAARLALMKPTAILINTGRGPLVNEKDLADALNKGVIAAAGLDVLSSEPPQYTNPLLTAKNCFITPHIAWATKEARVRLMRIAVGNLKGFIKGEIVNNVAE</sequence>
<dbReference type="SUPFAM" id="SSF52283">
    <property type="entry name" value="Formate/glycerate dehydrogenase catalytic domain-like"/>
    <property type="match status" value="1"/>
</dbReference>
<dbReference type="FunFam" id="3.40.50.720:FF:000203">
    <property type="entry name" value="D-3-phosphoglycerate dehydrogenase (SerA)"/>
    <property type="match status" value="1"/>
</dbReference>
<evidence type="ECO:0000259" key="5">
    <source>
        <dbReference type="Pfam" id="PF00389"/>
    </source>
</evidence>
<proteinExistence type="inferred from homology"/>
<dbReference type="InterPro" id="IPR036291">
    <property type="entry name" value="NAD(P)-bd_dom_sf"/>
</dbReference>